<organism evidence="4 5">
    <name type="scientific">Pseudokineococcus basanitobsidens</name>
    <dbReference type="NCBI Taxonomy" id="1926649"/>
    <lineage>
        <taxon>Bacteria</taxon>
        <taxon>Bacillati</taxon>
        <taxon>Actinomycetota</taxon>
        <taxon>Actinomycetes</taxon>
        <taxon>Kineosporiales</taxon>
        <taxon>Kineosporiaceae</taxon>
        <taxon>Pseudokineococcus</taxon>
    </lineage>
</organism>
<keyword evidence="2" id="KW-0472">Membrane</keyword>
<evidence type="ECO:0000256" key="2">
    <source>
        <dbReference type="SAM" id="Phobius"/>
    </source>
</evidence>
<proteinExistence type="predicted"/>
<name>A0ABU8RNX6_9ACTN</name>
<comment type="caution">
    <text evidence="4">The sequence shown here is derived from an EMBL/GenBank/DDBJ whole genome shotgun (WGS) entry which is preliminary data.</text>
</comment>
<evidence type="ECO:0000259" key="3">
    <source>
        <dbReference type="Pfam" id="PF12089"/>
    </source>
</evidence>
<sequence>MSGSQARPQQSGASTTGRTQGTQTARPRAEDERGPGPQAVRGEQARRPTGAPRPATGAGDQAAAPGAASPRTAAAAGAAQRRVRLSVSRVDPWSVLKLSFLVSVVVGIAVVVAAGTLWTVLDAVGVYDSVNSLIAQLSGTATVDVTDYVGFSQVVSAATVLAVVDVVIITALATLGAVVYNVSSTLVGGLRVTLTDD</sequence>
<dbReference type="Proteomes" id="UP001387100">
    <property type="component" value="Unassembled WGS sequence"/>
</dbReference>
<accession>A0ABU8RNX6</accession>
<feature type="compositionally biased region" description="Low complexity" evidence="1">
    <location>
        <begin position="9"/>
        <end position="26"/>
    </location>
</feature>
<dbReference type="RefSeq" id="WP_339576141.1">
    <property type="nucleotide sequence ID" value="NZ_JBBIAA010000032.1"/>
</dbReference>
<dbReference type="Pfam" id="PF12089">
    <property type="entry name" value="DUF3566"/>
    <property type="match status" value="1"/>
</dbReference>
<feature type="region of interest" description="Disordered" evidence="1">
    <location>
        <begin position="1"/>
        <end position="75"/>
    </location>
</feature>
<evidence type="ECO:0000256" key="1">
    <source>
        <dbReference type="SAM" id="MobiDB-lite"/>
    </source>
</evidence>
<keyword evidence="2" id="KW-1133">Transmembrane helix</keyword>
<feature type="compositionally biased region" description="Low complexity" evidence="1">
    <location>
        <begin position="53"/>
        <end position="75"/>
    </location>
</feature>
<keyword evidence="2" id="KW-0812">Transmembrane</keyword>
<evidence type="ECO:0000313" key="5">
    <source>
        <dbReference type="Proteomes" id="UP001387100"/>
    </source>
</evidence>
<dbReference type="EMBL" id="JBBIAA010000032">
    <property type="protein sequence ID" value="MEJ5946760.1"/>
    <property type="molecule type" value="Genomic_DNA"/>
</dbReference>
<dbReference type="InterPro" id="IPR021949">
    <property type="entry name" value="DUF3566_TM"/>
</dbReference>
<evidence type="ECO:0000313" key="4">
    <source>
        <dbReference type="EMBL" id="MEJ5946760.1"/>
    </source>
</evidence>
<feature type="transmembrane region" description="Helical" evidence="2">
    <location>
        <begin position="154"/>
        <end position="182"/>
    </location>
</feature>
<keyword evidence="5" id="KW-1185">Reference proteome</keyword>
<feature type="transmembrane region" description="Helical" evidence="2">
    <location>
        <begin position="98"/>
        <end position="121"/>
    </location>
</feature>
<gene>
    <name evidence="4" type="ORF">WDZ17_15795</name>
</gene>
<reference evidence="4 5" key="1">
    <citation type="journal article" date="2017" name="Int. J. Syst. Evol. Microbiol.">
        <title>Pseudokineococcus basanitobsidens sp. nov., isolated from volcanic rock.</title>
        <authorList>
            <person name="Lee D.W."/>
            <person name="Park M.Y."/>
            <person name="Kim J.J."/>
            <person name="Kim B.S."/>
        </authorList>
    </citation>
    <scope>NUCLEOTIDE SEQUENCE [LARGE SCALE GENOMIC DNA]</scope>
    <source>
        <strain evidence="4 5">DSM 103726</strain>
    </source>
</reference>
<protein>
    <submittedName>
        <fullName evidence="4">DUF3566 domain-containing protein</fullName>
    </submittedName>
</protein>
<feature type="domain" description="DUF3566" evidence="3">
    <location>
        <begin position="81"/>
        <end position="196"/>
    </location>
</feature>